<feature type="domain" description="N-acetyltransferase" evidence="1">
    <location>
        <begin position="4"/>
        <end position="150"/>
    </location>
</feature>
<protein>
    <recommendedName>
        <fullName evidence="1">N-acetyltransferase domain-containing protein</fullName>
    </recommendedName>
</protein>
<evidence type="ECO:0000313" key="3">
    <source>
        <dbReference type="Proteomes" id="UP000186341"/>
    </source>
</evidence>
<accession>A0A1U7NE22</accession>
<dbReference type="GeneID" id="82203457"/>
<dbReference type="CDD" id="cd04301">
    <property type="entry name" value="NAT_SF"/>
    <property type="match status" value="1"/>
</dbReference>
<dbReference type="InterPro" id="IPR000182">
    <property type="entry name" value="GNAT_dom"/>
</dbReference>
<dbReference type="OrthoDB" id="9789053at2"/>
<keyword evidence="3" id="KW-1185">Reference proteome</keyword>
<dbReference type="GO" id="GO:0016747">
    <property type="term" value="F:acyltransferase activity, transferring groups other than amino-acyl groups"/>
    <property type="evidence" value="ECO:0007669"/>
    <property type="project" value="InterPro"/>
</dbReference>
<dbReference type="PROSITE" id="PS51186">
    <property type="entry name" value="GNAT"/>
    <property type="match status" value="1"/>
</dbReference>
<dbReference type="AlphaFoldDB" id="A0A1U7NE22"/>
<comment type="caution">
    <text evidence="2">The sequence shown here is derived from an EMBL/GenBank/DDBJ whole genome shotgun (WGS) entry which is preliminary data.</text>
</comment>
<reference evidence="2 3" key="1">
    <citation type="submission" date="2016-11" db="EMBL/GenBank/DDBJ databases">
        <title>Description of two novel members of the family Erysipelotrichaceae: Ileibacterium lipovorans gen. nov., sp. nov. and Dubosiella newyorkensis, gen. nov., sp. nov.</title>
        <authorList>
            <person name="Cox L.M."/>
            <person name="Sohn J."/>
            <person name="Tyrrell K.L."/>
            <person name="Citron D.M."/>
            <person name="Lawson P.A."/>
            <person name="Patel N.B."/>
            <person name="Iizumi T."/>
            <person name="Perez-Perez G.I."/>
            <person name="Goldstein E.J."/>
            <person name="Blaser M.J."/>
        </authorList>
    </citation>
    <scope>NUCLEOTIDE SEQUENCE [LARGE SCALE GENOMIC DNA]</scope>
    <source>
        <strain evidence="2 3">NYU-BL-A3</strain>
    </source>
</reference>
<dbReference type="Pfam" id="PF00583">
    <property type="entry name" value="Acetyltransf_1"/>
    <property type="match status" value="1"/>
</dbReference>
<sequence length="150" mass="17238">MIVVEFFSMNQPTEILEQIKNADWSGAKSLSRLLEEGSFHDRLGENARLLLLMEDEELAAFCTFADHDDVPDTNLAPWIGYVYTSEKFRGKRCAGQLIEAAERMAREDNDGYVYISTGHRGLYEKYGYELFTTLKNKHGQDSGIYRKKIK</sequence>
<dbReference type="Gene3D" id="3.40.630.30">
    <property type="match status" value="1"/>
</dbReference>
<proteinExistence type="predicted"/>
<dbReference type="RefSeq" id="WP_075820648.1">
    <property type="nucleotide sequence ID" value="NZ_CAPIAK010000025.1"/>
</dbReference>
<evidence type="ECO:0000313" key="2">
    <source>
        <dbReference type="EMBL" id="OLU37745.1"/>
    </source>
</evidence>
<organism evidence="2 3">
    <name type="scientific">Ileibacterium valens</name>
    <dbReference type="NCBI Taxonomy" id="1862668"/>
    <lineage>
        <taxon>Bacteria</taxon>
        <taxon>Bacillati</taxon>
        <taxon>Bacillota</taxon>
        <taxon>Erysipelotrichia</taxon>
        <taxon>Erysipelotrichales</taxon>
        <taxon>Erysipelotrichaceae</taxon>
        <taxon>Ileibacterium</taxon>
    </lineage>
</organism>
<dbReference type="SUPFAM" id="SSF55729">
    <property type="entry name" value="Acyl-CoA N-acyltransferases (Nat)"/>
    <property type="match status" value="1"/>
</dbReference>
<dbReference type="EMBL" id="MPJW01000190">
    <property type="protein sequence ID" value="OLU37745.1"/>
    <property type="molecule type" value="Genomic_DNA"/>
</dbReference>
<name>A0A1U7NE22_9FIRM</name>
<gene>
    <name evidence="2" type="ORF">BO222_09840</name>
</gene>
<dbReference type="Proteomes" id="UP000186341">
    <property type="component" value="Unassembled WGS sequence"/>
</dbReference>
<dbReference type="InterPro" id="IPR016181">
    <property type="entry name" value="Acyl_CoA_acyltransferase"/>
</dbReference>
<evidence type="ECO:0000259" key="1">
    <source>
        <dbReference type="PROSITE" id="PS51186"/>
    </source>
</evidence>